<evidence type="ECO:0000313" key="2">
    <source>
        <dbReference type="EMBL" id="GJS66170.1"/>
    </source>
</evidence>
<dbReference type="Proteomes" id="UP001151760">
    <property type="component" value="Unassembled WGS sequence"/>
</dbReference>
<organism evidence="2 3">
    <name type="scientific">Tanacetum coccineum</name>
    <dbReference type="NCBI Taxonomy" id="301880"/>
    <lineage>
        <taxon>Eukaryota</taxon>
        <taxon>Viridiplantae</taxon>
        <taxon>Streptophyta</taxon>
        <taxon>Embryophyta</taxon>
        <taxon>Tracheophyta</taxon>
        <taxon>Spermatophyta</taxon>
        <taxon>Magnoliopsida</taxon>
        <taxon>eudicotyledons</taxon>
        <taxon>Gunneridae</taxon>
        <taxon>Pentapetalae</taxon>
        <taxon>asterids</taxon>
        <taxon>campanulids</taxon>
        <taxon>Asterales</taxon>
        <taxon>Asteraceae</taxon>
        <taxon>Asteroideae</taxon>
        <taxon>Anthemideae</taxon>
        <taxon>Anthemidinae</taxon>
        <taxon>Tanacetum</taxon>
    </lineage>
</organism>
<feature type="compositionally biased region" description="Polar residues" evidence="1">
    <location>
        <begin position="58"/>
        <end position="72"/>
    </location>
</feature>
<name>A0ABQ4XMH8_9ASTR</name>
<reference evidence="2" key="1">
    <citation type="journal article" date="2022" name="Int. J. Mol. Sci.">
        <title>Draft Genome of Tanacetum Coccineum: Genomic Comparison of Closely Related Tanacetum-Family Plants.</title>
        <authorList>
            <person name="Yamashiro T."/>
            <person name="Shiraishi A."/>
            <person name="Nakayama K."/>
            <person name="Satake H."/>
        </authorList>
    </citation>
    <scope>NUCLEOTIDE SEQUENCE</scope>
</reference>
<accession>A0ABQ4XMH8</accession>
<keyword evidence="3" id="KW-1185">Reference proteome</keyword>
<evidence type="ECO:0000256" key="1">
    <source>
        <dbReference type="SAM" id="MobiDB-lite"/>
    </source>
</evidence>
<reference evidence="2" key="2">
    <citation type="submission" date="2022-01" db="EMBL/GenBank/DDBJ databases">
        <authorList>
            <person name="Yamashiro T."/>
            <person name="Shiraishi A."/>
            <person name="Satake H."/>
            <person name="Nakayama K."/>
        </authorList>
    </citation>
    <scope>NUCLEOTIDE SEQUENCE</scope>
</reference>
<feature type="region of interest" description="Disordered" evidence="1">
    <location>
        <begin position="41"/>
        <end position="72"/>
    </location>
</feature>
<sequence length="72" mass="7752">MIANGSAVVINLVHLEVTGYQVLKLLRGVAEVTAWARLELGSSGGSDPRLQVSEDEGFSQSNLRSHLNNAFK</sequence>
<protein>
    <submittedName>
        <fullName evidence="2">Uncharacterized protein</fullName>
    </submittedName>
</protein>
<proteinExistence type="predicted"/>
<gene>
    <name evidence="2" type="ORF">Tco_0680734</name>
</gene>
<dbReference type="EMBL" id="BQNB010009630">
    <property type="protein sequence ID" value="GJS66170.1"/>
    <property type="molecule type" value="Genomic_DNA"/>
</dbReference>
<evidence type="ECO:0000313" key="3">
    <source>
        <dbReference type="Proteomes" id="UP001151760"/>
    </source>
</evidence>
<comment type="caution">
    <text evidence="2">The sequence shown here is derived from an EMBL/GenBank/DDBJ whole genome shotgun (WGS) entry which is preliminary data.</text>
</comment>